<organism evidence="9 10">
    <name type="scientific">Actinomadura darangshiensis</name>
    <dbReference type="NCBI Taxonomy" id="705336"/>
    <lineage>
        <taxon>Bacteria</taxon>
        <taxon>Bacillati</taxon>
        <taxon>Actinomycetota</taxon>
        <taxon>Actinomycetes</taxon>
        <taxon>Streptosporangiales</taxon>
        <taxon>Thermomonosporaceae</taxon>
        <taxon>Actinomadura</taxon>
    </lineage>
</organism>
<feature type="transmembrane region" description="Helical" evidence="8">
    <location>
        <begin position="197"/>
        <end position="216"/>
    </location>
</feature>
<keyword evidence="5 8" id="KW-0812">Transmembrane</keyword>
<gene>
    <name evidence="9" type="ORF">E1293_46770</name>
</gene>
<comment type="caution">
    <text evidence="9">The sequence shown here is derived from an EMBL/GenBank/DDBJ whole genome shotgun (WGS) entry which is preliminary data.</text>
</comment>
<dbReference type="PANTHER" id="PTHR30269">
    <property type="entry name" value="TRANSMEMBRANE PROTEIN YFCA"/>
    <property type="match status" value="1"/>
</dbReference>
<keyword evidence="7 8" id="KW-0472">Membrane</keyword>
<evidence type="ECO:0000256" key="4">
    <source>
        <dbReference type="ARBA" id="ARBA00022475"/>
    </source>
</evidence>
<evidence type="ECO:0000256" key="7">
    <source>
        <dbReference type="ARBA" id="ARBA00023136"/>
    </source>
</evidence>
<evidence type="ECO:0000256" key="1">
    <source>
        <dbReference type="ARBA" id="ARBA00004651"/>
    </source>
</evidence>
<accession>A0A4R4ZPP0</accession>
<dbReference type="OrthoDB" id="3481722at2"/>
<dbReference type="GO" id="GO:0005886">
    <property type="term" value="C:plasma membrane"/>
    <property type="evidence" value="ECO:0007669"/>
    <property type="project" value="UniProtKB-SubCell"/>
</dbReference>
<feature type="transmembrane region" description="Helical" evidence="8">
    <location>
        <begin position="97"/>
        <end position="114"/>
    </location>
</feature>
<dbReference type="InterPro" id="IPR002781">
    <property type="entry name" value="TM_pro_TauE-like"/>
</dbReference>
<protein>
    <recommendedName>
        <fullName evidence="8">Probable membrane transporter protein</fullName>
    </recommendedName>
</protein>
<evidence type="ECO:0000256" key="8">
    <source>
        <dbReference type="RuleBase" id="RU363041"/>
    </source>
</evidence>
<evidence type="ECO:0000256" key="5">
    <source>
        <dbReference type="ARBA" id="ARBA00022692"/>
    </source>
</evidence>
<evidence type="ECO:0000313" key="10">
    <source>
        <dbReference type="Proteomes" id="UP000295578"/>
    </source>
</evidence>
<evidence type="ECO:0000256" key="6">
    <source>
        <dbReference type="ARBA" id="ARBA00022989"/>
    </source>
</evidence>
<reference evidence="9 10" key="1">
    <citation type="submission" date="2019-03" db="EMBL/GenBank/DDBJ databases">
        <title>Draft genome sequences of novel Actinobacteria.</title>
        <authorList>
            <person name="Sahin N."/>
            <person name="Ay H."/>
            <person name="Saygin H."/>
        </authorList>
    </citation>
    <scope>NUCLEOTIDE SEQUENCE [LARGE SCALE GENOMIC DNA]</scope>
    <source>
        <strain evidence="9 10">DSM 45941</strain>
    </source>
</reference>
<dbReference type="EMBL" id="SMKY01000598">
    <property type="protein sequence ID" value="TDD58882.1"/>
    <property type="molecule type" value="Genomic_DNA"/>
</dbReference>
<feature type="transmembrane region" description="Helical" evidence="8">
    <location>
        <begin position="164"/>
        <end position="185"/>
    </location>
</feature>
<keyword evidence="4 8" id="KW-1003">Cell membrane</keyword>
<name>A0A4R4ZPP0_9ACTN</name>
<dbReference type="InterPro" id="IPR052017">
    <property type="entry name" value="TSUP"/>
</dbReference>
<sequence>MTEIVFGGIGILLASLLGGATGFGFGLVAAPTLLAAGLPLREVVAANLTLALLTRLAAIWRLRRHLVWPRAARLIGGSVPGILAGLAVRGLLDTGVLKIGVGLVAIAAALLIAFRPGDRDAAPAGPATTFAAGAGGGFLGVTTSLNGVPPALLLTRDRVEQLSFVADLTLYFIVSNLLTLALLAGTDPGVLAPLGQYLPFWLPVGILGNQLGIRAAHHIPYRVFRGISLTVILAAGCTTIATAL</sequence>
<keyword evidence="10" id="KW-1185">Reference proteome</keyword>
<dbReference type="AlphaFoldDB" id="A0A4R4ZPP0"/>
<keyword evidence="3" id="KW-0813">Transport</keyword>
<evidence type="ECO:0000313" key="9">
    <source>
        <dbReference type="EMBL" id="TDD58882.1"/>
    </source>
</evidence>
<proteinExistence type="inferred from homology"/>
<evidence type="ECO:0000256" key="2">
    <source>
        <dbReference type="ARBA" id="ARBA00009142"/>
    </source>
</evidence>
<comment type="subcellular location">
    <subcellularLocation>
        <location evidence="1 8">Cell membrane</location>
        <topology evidence="1 8">Multi-pass membrane protein</topology>
    </subcellularLocation>
</comment>
<feature type="transmembrane region" description="Helical" evidence="8">
    <location>
        <begin position="223"/>
        <end position="243"/>
    </location>
</feature>
<dbReference type="Proteomes" id="UP000295578">
    <property type="component" value="Unassembled WGS sequence"/>
</dbReference>
<comment type="similarity">
    <text evidence="2 8">Belongs to the 4-toluene sulfonate uptake permease (TSUP) (TC 2.A.102) family.</text>
</comment>
<keyword evidence="6 8" id="KW-1133">Transmembrane helix</keyword>
<evidence type="ECO:0000256" key="3">
    <source>
        <dbReference type="ARBA" id="ARBA00022448"/>
    </source>
</evidence>
<feature type="transmembrane region" description="Helical" evidence="8">
    <location>
        <begin position="74"/>
        <end position="91"/>
    </location>
</feature>
<dbReference type="Pfam" id="PF01925">
    <property type="entry name" value="TauE"/>
    <property type="match status" value="1"/>
</dbReference>
<dbReference type="PANTHER" id="PTHR30269:SF37">
    <property type="entry name" value="MEMBRANE TRANSPORTER PROTEIN"/>
    <property type="match status" value="1"/>
</dbReference>
<dbReference type="RefSeq" id="WP_132206560.1">
    <property type="nucleotide sequence ID" value="NZ_SMKY01000598.1"/>
</dbReference>